<dbReference type="Proteomes" id="UP001652625">
    <property type="component" value="Chromosome 11"/>
</dbReference>
<evidence type="ECO:0000313" key="2">
    <source>
        <dbReference type="RefSeq" id="XP_065665090.1"/>
    </source>
</evidence>
<accession>A0ABM4CT34</accession>
<dbReference type="GeneID" id="136086711"/>
<keyword evidence="1" id="KW-1185">Reference proteome</keyword>
<evidence type="ECO:0000313" key="1">
    <source>
        <dbReference type="Proteomes" id="UP001652625"/>
    </source>
</evidence>
<organism evidence="1 2">
    <name type="scientific">Hydra vulgaris</name>
    <name type="common">Hydra</name>
    <name type="synonym">Hydra attenuata</name>
    <dbReference type="NCBI Taxonomy" id="6087"/>
    <lineage>
        <taxon>Eukaryota</taxon>
        <taxon>Metazoa</taxon>
        <taxon>Cnidaria</taxon>
        <taxon>Hydrozoa</taxon>
        <taxon>Hydroidolina</taxon>
        <taxon>Anthoathecata</taxon>
        <taxon>Aplanulata</taxon>
        <taxon>Hydridae</taxon>
        <taxon>Hydra</taxon>
    </lineage>
</organism>
<dbReference type="RefSeq" id="XP_065665090.1">
    <property type="nucleotide sequence ID" value="XM_065809018.1"/>
</dbReference>
<protein>
    <submittedName>
        <fullName evidence="2">Uncharacterized protein LOC136086711</fullName>
    </submittedName>
</protein>
<proteinExistence type="predicted"/>
<reference evidence="2" key="1">
    <citation type="submission" date="2025-08" db="UniProtKB">
        <authorList>
            <consortium name="RefSeq"/>
        </authorList>
    </citation>
    <scope>IDENTIFICATION</scope>
</reference>
<gene>
    <name evidence="2" type="primary">LOC136086711</name>
</gene>
<name>A0ABM4CT34_HYDVU</name>
<sequence length="445" mass="50822">MTRFLNNELTLLALVAEECQYDSNLGTLLVALKDLSAYCNTWFTNEKSIYSDLARCGTECAILVYLNEKSLINTRFRQLFTTLVGTNLKIIIVKNTEPSKDVIISYFPYVAKLRLKKIMNLVNEAIIVNSQNALLSIIIRLQQLVESLILMPVPGYKGKKKSFFFYKDNNFFSLRDKQVNNPCICTCNPVKEARVTTNKNNYSGPFAVKKPINEKKYLKTAKKVQNISNKKPLICPTIKISTSDINYKLQRASLADEFESMKTSTESESPNMKHLDNIGNSSGQVEKMLSADHPDMRSIHHIPLIKEFFLEKDAANNEKSCQQLPKTYVLFDPCSNSKNLLYVNIPHVDNLHLNDVDHRRSRETSPRSSMLFNSMSSEDFNNIDTAYDCVNLFESPIPTPDIKIKSIYRKPIPSFSQEMCFPPVGLFPCEILQVKRPSIFDCLRM</sequence>